<reference evidence="1 2" key="1">
    <citation type="submission" date="2016-05" db="EMBL/GenBank/DDBJ databases">
        <title>A degradative enzymes factory behind the ericoid mycorrhizal symbiosis.</title>
        <authorList>
            <consortium name="DOE Joint Genome Institute"/>
            <person name="Martino E."/>
            <person name="Morin E."/>
            <person name="Grelet G."/>
            <person name="Kuo A."/>
            <person name="Kohler A."/>
            <person name="Daghino S."/>
            <person name="Barry K."/>
            <person name="Choi C."/>
            <person name="Cichocki N."/>
            <person name="Clum A."/>
            <person name="Copeland A."/>
            <person name="Hainaut M."/>
            <person name="Haridas S."/>
            <person name="Labutti K."/>
            <person name="Lindquist E."/>
            <person name="Lipzen A."/>
            <person name="Khouja H.-R."/>
            <person name="Murat C."/>
            <person name="Ohm R."/>
            <person name="Olson A."/>
            <person name="Spatafora J."/>
            <person name="Veneault-Fourrey C."/>
            <person name="Henrissat B."/>
            <person name="Grigoriev I."/>
            <person name="Martin F."/>
            <person name="Perotto S."/>
        </authorList>
    </citation>
    <scope>NUCLEOTIDE SEQUENCE [LARGE SCALE GENOMIC DNA]</scope>
    <source>
        <strain evidence="1 2">UAMH 7357</strain>
    </source>
</reference>
<dbReference type="Pfam" id="PF01161">
    <property type="entry name" value="PBP"/>
    <property type="match status" value="1"/>
</dbReference>
<dbReference type="OrthoDB" id="10251855at2759"/>
<evidence type="ECO:0000313" key="1">
    <source>
        <dbReference type="EMBL" id="PMD20708.1"/>
    </source>
</evidence>
<dbReference type="STRING" id="1745343.A0A2J6Q347"/>
<name>A0A2J6Q347_9HELO</name>
<evidence type="ECO:0000313" key="2">
    <source>
        <dbReference type="Proteomes" id="UP000235672"/>
    </source>
</evidence>
<dbReference type="PANTHER" id="PTHR30289">
    <property type="entry name" value="UNCHARACTERIZED PROTEIN YBCL-RELATED"/>
    <property type="match status" value="1"/>
</dbReference>
<dbReference type="PANTHER" id="PTHR30289:SF1">
    <property type="entry name" value="PEBP (PHOSPHATIDYLETHANOLAMINE-BINDING PROTEIN) FAMILY PROTEIN"/>
    <property type="match status" value="1"/>
</dbReference>
<dbReference type="InterPro" id="IPR049556">
    <property type="entry name" value="PhiB"/>
</dbReference>
<dbReference type="CDD" id="cd00457">
    <property type="entry name" value="PEBP"/>
    <property type="match status" value="1"/>
</dbReference>
<dbReference type="AlphaFoldDB" id="A0A2J6Q347"/>
<organism evidence="1 2">
    <name type="scientific">Hyaloscypha hepaticicola</name>
    <dbReference type="NCBI Taxonomy" id="2082293"/>
    <lineage>
        <taxon>Eukaryota</taxon>
        <taxon>Fungi</taxon>
        <taxon>Dikarya</taxon>
        <taxon>Ascomycota</taxon>
        <taxon>Pezizomycotina</taxon>
        <taxon>Leotiomycetes</taxon>
        <taxon>Helotiales</taxon>
        <taxon>Hyaloscyphaceae</taxon>
        <taxon>Hyaloscypha</taxon>
    </lineage>
</organism>
<dbReference type="InterPro" id="IPR008914">
    <property type="entry name" value="PEBP"/>
</dbReference>
<proteinExistence type="predicted"/>
<dbReference type="Gene3D" id="3.90.280.10">
    <property type="entry name" value="PEBP-like"/>
    <property type="match status" value="1"/>
</dbReference>
<dbReference type="InterPro" id="IPR036610">
    <property type="entry name" value="PEBP-like_sf"/>
</dbReference>
<accession>A0A2J6Q347</accession>
<dbReference type="Proteomes" id="UP000235672">
    <property type="component" value="Unassembled WGS sequence"/>
</dbReference>
<dbReference type="EMBL" id="KZ613484">
    <property type="protein sequence ID" value="PMD20708.1"/>
    <property type="molecule type" value="Genomic_DNA"/>
</dbReference>
<protein>
    <submittedName>
        <fullName evidence="1">PEBP-like protein</fullName>
    </submittedName>
</protein>
<keyword evidence="2" id="KW-1185">Reference proteome</keyword>
<gene>
    <name evidence="1" type="ORF">NA56DRAFT_601459</name>
</gene>
<sequence>MGLPPFIEGCLGTLLSSQKGRDAKLLTNTAPFSSFPEPTIPVTSPDCGPSGSALAIEYTQLGTNRFPLLKWPADPEVKEWLIIVEDPDAPLPSPIVHGLYLAIPGSVTEFGGENVDANGDVKVAKGYRIGKNRRGTVYAGPRPVLGHGVHRYMFDVVGLREPSVGLGDEATKEEVEKAIDGKVVGWGRWMGTFERRWE</sequence>
<dbReference type="SUPFAM" id="SSF49777">
    <property type="entry name" value="PEBP-like"/>
    <property type="match status" value="1"/>
</dbReference>